<dbReference type="InterPro" id="IPR003779">
    <property type="entry name" value="CMD-like"/>
</dbReference>
<protein>
    <submittedName>
        <fullName evidence="2">Carboxymuconolactone decarboxylase family protein</fullName>
    </submittedName>
</protein>
<keyword evidence="3" id="KW-1185">Reference proteome</keyword>
<gene>
    <name evidence="2" type="ORF">ACFFHU_26705</name>
</gene>
<comment type="caution">
    <text evidence="2">The sequence shown here is derived from an EMBL/GenBank/DDBJ whole genome shotgun (WGS) entry which is preliminary data.</text>
</comment>
<sequence length="172" mass="18219">MPHIDLPPLPGIAGLLAGYPLTAGPLNSLAEALLRGPSPLTPAQRESIAAYVSRRNECAFCAETHGAVARKLGHDDRSTAGPADADRLMGALLAIAEKVRLDGRSVTTEDIDRARAAGADDRAIHDTVLIAAAFSMFNRYVDGLNTLTPQDSGDYERHAGALAEHGYLQPPR</sequence>
<dbReference type="SUPFAM" id="SSF69118">
    <property type="entry name" value="AhpD-like"/>
    <property type="match status" value="1"/>
</dbReference>
<dbReference type="InterPro" id="IPR004675">
    <property type="entry name" value="AhpD_core"/>
</dbReference>
<dbReference type="PANTHER" id="PTHR35446">
    <property type="entry name" value="SI:CH211-175M2.5"/>
    <property type="match status" value="1"/>
</dbReference>
<dbReference type="EMBL" id="JBHLUE010000026">
    <property type="protein sequence ID" value="MFC0567716.1"/>
    <property type="molecule type" value="Genomic_DNA"/>
</dbReference>
<evidence type="ECO:0000313" key="2">
    <source>
        <dbReference type="EMBL" id="MFC0567716.1"/>
    </source>
</evidence>
<dbReference type="InterPro" id="IPR029032">
    <property type="entry name" value="AhpD-like"/>
</dbReference>
<dbReference type="Gene3D" id="1.20.1290.10">
    <property type="entry name" value="AhpD-like"/>
    <property type="match status" value="1"/>
</dbReference>
<reference evidence="2 3" key="1">
    <citation type="submission" date="2024-09" db="EMBL/GenBank/DDBJ databases">
        <authorList>
            <person name="Sun Q."/>
            <person name="Mori K."/>
        </authorList>
    </citation>
    <scope>NUCLEOTIDE SEQUENCE [LARGE SCALE GENOMIC DNA]</scope>
    <source>
        <strain evidence="2 3">TBRC 2205</strain>
    </source>
</reference>
<dbReference type="RefSeq" id="WP_377343047.1">
    <property type="nucleotide sequence ID" value="NZ_JBHLUE010000026.1"/>
</dbReference>
<name>A0ABV6P3V8_9ACTN</name>
<evidence type="ECO:0000259" key="1">
    <source>
        <dbReference type="Pfam" id="PF02627"/>
    </source>
</evidence>
<dbReference type="NCBIfam" id="TIGR00778">
    <property type="entry name" value="ahpD_dom"/>
    <property type="match status" value="1"/>
</dbReference>
<proteinExistence type="predicted"/>
<dbReference type="Pfam" id="PF02627">
    <property type="entry name" value="CMD"/>
    <property type="match status" value="1"/>
</dbReference>
<feature type="domain" description="Carboxymuconolactone decarboxylase-like" evidence="1">
    <location>
        <begin position="26"/>
        <end position="75"/>
    </location>
</feature>
<evidence type="ECO:0000313" key="3">
    <source>
        <dbReference type="Proteomes" id="UP001589894"/>
    </source>
</evidence>
<dbReference type="Proteomes" id="UP001589894">
    <property type="component" value="Unassembled WGS sequence"/>
</dbReference>
<organism evidence="2 3">
    <name type="scientific">Plantactinospora siamensis</name>
    <dbReference type="NCBI Taxonomy" id="555372"/>
    <lineage>
        <taxon>Bacteria</taxon>
        <taxon>Bacillati</taxon>
        <taxon>Actinomycetota</taxon>
        <taxon>Actinomycetes</taxon>
        <taxon>Micromonosporales</taxon>
        <taxon>Micromonosporaceae</taxon>
        <taxon>Plantactinospora</taxon>
    </lineage>
</organism>
<dbReference type="PANTHER" id="PTHR35446:SF2">
    <property type="entry name" value="CARBOXYMUCONOLACTONE DECARBOXYLASE-LIKE DOMAIN-CONTAINING PROTEIN"/>
    <property type="match status" value="1"/>
</dbReference>
<accession>A0ABV6P3V8</accession>